<dbReference type="Gene3D" id="2.80.10.50">
    <property type="match status" value="2"/>
</dbReference>
<organism evidence="1 2">
    <name type="scientific">Pseudomonas veronii</name>
    <dbReference type="NCBI Taxonomy" id="76761"/>
    <lineage>
        <taxon>Bacteria</taxon>
        <taxon>Pseudomonadati</taxon>
        <taxon>Pseudomonadota</taxon>
        <taxon>Gammaproteobacteria</taxon>
        <taxon>Pseudomonadales</taxon>
        <taxon>Pseudomonadaceae</taxon>
        <taxon>Pseudomonas</taxon>
    </lineage>
</organism>
<reference evidence="1 2" key="1">
    <citation type="submission" date="2019-09" db="EMBL/GenBank/DDBJ databases">
        <title>Genomic sequencing of 4 copper resistant soil isolates.</title>
        <authorList>
            <person name="Havryliuk O."/>
        </authorList>
    </citation>
    <scope>NUCLEOTIDE SEQUENCE [LARGE SCALE GENOMIC DNA]</scope>
    <source>
        <strain evidence="1 2">UKR4</strain>
    </source>
</reference>
<dbReference type="AlphaFoldDB" id="A0A5M8EL68"/>
<dbReference type="RefSeq" id="WP_150095475.1">
    <property type="nucleotide sequence ID" value="NZ_VWXT01000444.1"/>
</dbReference>
<protein>
    <recommendedName>
        <fullName evidence="3">Delta-60 repeat domain-containing protein</fullName>
    </recommendedName>
</protein>
<sequence length="418" mass="45642">MNAHDFSWRNGKPGALDPSFADHGSCLLDFEGYAQSMIVSSAGGWVIGLRPDKHFALVRLGHTGQVVPDFGDKGFVFDSFSDDPYDRSALENVVELADGKILVLGSVYEDDSRQYFPAAARYDVRGQLDRGFGDGGRIVFWQFDGDGGRVADRSQAIHAERAVPRVGPLLQAKGEVIFHFYGFDGGASYLVSLDDKGQLNSHFGGKGFVRLIYGQRPLRLSALLRQHDDKVVFAGYGEGFAAVIGRMEGNGFLDKAFADQGFYALRDSEVRVDSLFARSDRTLFAAGTPPQEQGRYLVLLKLDAQGKPDSTFNAGKALRVDVPGLEPHPHALAIDLEGRWCLAGGCFLAEEPNTRYSLLIRFLYTGALDSAYGNGDGVVVGPDAGEFLAMQLEHDDRAVVVGHRGIFPFFPVIERHLA</sequence>
<dbReference type="InterPro" id="IPR013431">
    <property type="entry name" value="Delta_60_rpt"/>
</dbReference>
<accession>A0A5M8EL68</accession>
<name>A0A5M8EL68_PSEVE</name>
<gene>
    <name evidence="1" type="ORF">F3K53_24320</name>
</gene>
<proteinExistence type="predicted"/>
<dbReference type="EMBL" id="VWXT01000444">
    <property type="protein sequence ID" value="KAA6172779.1"/>
    <property type="molecule type" value="Genomic_DNA"/>
</dbReference>
<dbReference type="NCBIfam" id="TIGR02608">
    <property type="entry name" value="delta_60_rpt"/>
    <property type="match status" value="2"/>
</dbReference>
<evidence type="ECO:0000313" key="1">
    <source>
        <dbReference type="EMBL" id="KAA6172779.1"/>
    </source>
</evidence>
<evidence type="ECO:0008006" key="3">
    <source>
        <dbReference type="Google" id="ProtNLM"/>
    </source>
</evidence>
<comment type="caution">
    <text evidence="1">The sequence shown here is derived from an EMBL/GenBank/DDBJ whole genome shotgun (WGS) entry which is preliminary data.</text>
</comment>
<dbReference type="Proteomes" id="UP000323909">
    <property type="component" value="Unassembled WGS sequence"/>
</dbReference>
<evidence type="ECO:0000313" key="2">
    <source>
        <dbReference type="Proteomes" id="UP000323909"/>
    </source>
</evidence>